<feature type="region of interest" description="Disordered" evidence="10">
    <location>
        <begin position="1"/>
        <end position="93"/>
    </location>
</feature>
<dbReference type="InParanoid" id="A0A059DFI5"/>
<evidence type="ECO:0000256" key="4">
    <source>
        <dbReference type="ARBA" id="ARBA00022771"/>
    </source>
</evidence>
<evidence type="ECO:0000256" key="7">
    <source>
        <dbReference type="ARBA" id="ARBA00023163"/>
    </source>
</evidence>
<dbReference type="SMART" id="SM00355">
    <property type="entry name" value="ZnF_C2H2"/>
    <property type="match status" value="2"/>
</dbReference>
<dbReference type="eggNOG" id="KOG1721">
    <property type="taxonomic scope" value="Eukaryota"/>
</dbReference>
<keyword evidence="6" id="KW-0805">Transcription regulation</keyword>
<keyword evidence="8" id="KW-0539">Nucleus</keyword>
<dbReference type="STRING" id="71139.A0A059DFI5"/>
<keyword evidence="7" id="KW-0804">Transcription</keyword>
<keyword evidence="2" id="KW-0479">Metal-binding</keyword>
<protein>
    <recommendedName>
        <fullName evidence="11">C2H2-type domain-containing protein</fullName>
    </recommendedName>
</protein>
<dbReference type="PROSITE" id="PS50157">
    <property type="entry name" value="ZINC_FINGER_C2H2_2"/>
    <property type="match status" value="2"/>
</dbReference>
<evidence type="ECO:0000256" key="2">
    <source>
        <dbReference type="ARBA" id="ARBA00022723"/>
    </source>
</evidence>
<evidence type="ECO:0000256" key="9">
    <source>
        <dbReference type="PROSITE-ProRule" id="PRU00042"/>
    </source>
</evidence>
<feature type="compositionally biased region" description="Basic residues" evidence="10">
    <location>
        <begin position="26"/>
        <end position="35"/>
    </location>
</feature>
<evidence type="ECO:0000259" key="11">
    <source>
        <dbReference type="PROSITE" id="PS50157"/>
    </source>
</evidence>
<evidence type="ECO:0000256" key="6">
    <source>
        <dbReference type="ARBA" id="ARBA00023015"/>
    </source>
</evidence>
<feature type="compositionally biased region" description="Polar residues" evidence="10">
    <location>
        <begin position="1"/>
        <end position="10"/>
    </location>
</feature>
<dbReference type="AlphaFoldDB" id="A0A059DFI5"/>
<accession>A0A059DFI5</accession>
<dbReference type="PROSITE" id="PS00028">
    <property type="entry name" value="ZINC_FINGER_C2H2_1"/>
    <property type="match status" value="2"/>
</dbReference>
<keyword evidence="4 9" id="KW-0863">Zinc-finger</keyword>
<dbReference type="PANTHER" id="PTHR26374">
    <property type="entry name" value="ZINC FINGER PROTEIN ZAT5"/>
    <property type="match status" value="1"/>
</dbReference>
<name>A0A059DFI5_EUCGR</name>
<evidence type="ECO:0000256" key="3">
    <source>
        <dbReference type="ARBA" id="ARBA00022737"/>
    </source>
</evidence>
<dbReference type="InterPro" id="IPR013087">
    <property type="entry name" value="Znf_C2H2_type"/>
</dbReference>
<reference evidence="12" key="1">
    <citation type="submission" date="2013-07" db="EMBL/GenBank/DDBJ databases">
        <title>The genome of Eucalyptus grandis.</title>
        <authorList>
            <person name="Schmutz J."/>
            <person name="Hayes R."/>
            <person name="Myburg A."/>
            <person name="Tuskan G."/>
            <person name="Grattapaglia D."/>
            <person name="Rokhsar D.S."/>
        </authorList>
    </citation>
    <scope>NUCLEOTIDE SEQUENCE</scope>
    <source>
        <tissue evidence="12">Leaf extractions</tissue>
    </source>
</reference>
<dbReference type="SUPFAM" id="SSF57667">
    <property type="entry name" value="beta-beta-alpha zinc fingers"/>
    <property type="match status" value="1"/>
</dbReference>
<gene>
    <name evidence="12" type="ORF">EUGRSUZ_A01622</name>
</gene>
<dbReference type="OrthoDB" id="6077919at2759"/>
<dbReference type="GO" id="GO:0005634">
    <property type="term" value="C:nucleus"/>
    <property type="evidence" value="ECO:0007669"/>
    <property type="project" value="UniProtKB-SubCell"/>
</dbReference>
<evidence type="ECO:0000256" key="10">
    <source>
        <dbReference type="SAM" id="MobiDB-lite"/>
    </source>
</evidence>
<dbReference type="Gramene" id="KCW89332">
    <property type="protein sequence ID" value="KCW89332"/>
    <property type="gene ID" value="EUGRSUZ_A01622"/>
</dbReference>
<dbReference type="Pfam" id="PF13912">
    <property type="entry name" value="zf-C2H2_6"/>
    <property type="match status" value="2"/>
</dbReference>
<comment type="subcellular location">
    <subcellularLocation>
        <location evidence="1">Nucleus</location>
    </subcellularLocation>
</comment>
<evidence type="ECO:0000313" key="12">
    <source>
        <dbReference type="EMBL" id="KCW89332.1"/>
    </source>
</evidence>
<feature type="compositionally biased region" description="Polar residues" evidence="10">
    <location>
        <begin position="70"/>
        <end position="81"/>
    </location>
</feature>
<dbReference type="PANTHER" id="PTHR26374:SF378">
    <property type="entry name" value="C2H2-TYPE ZINC FINGER FAMILY PROTEIN"/>
    <property type="match status" value="1"/>
</dbReference>
<evidence type="ECO:0000256" key="1">
    <source>
        <dbReference type="ARBA" id="ARBA00004123"/>
    </source>
</evidence>
<dbReference type="OMA" id="LDVYQCK"/>
<feature type="compositionally biased region" description="Low complexity" evidence="10">
    <location>
        <begin position="250"/>
        <end position="261"/>
    </location>
</feature>
<dbReference type="KEGG" id="egr:104439048"/>
<feature type="domain" description="C2H2-type" evidence="11">
    <location>
        <begin position="120"/>
        <end position="147"/>
    </location>
</feature>
<evidence type="ECO:0000256" key="8">
    <source>
        <dbReference type="ARBA" id="ARBA00023242"/>
    </source>
</evidence>
<keyword evidence="5" id="KW-0862">Zinc</keyword>
<feature type="region of interest" description="Disordered" evidence="10">
    <location>
        <begin position="218"/>
        <end position="265"/>
    </location>
</feature>
<dbReference type="Gene3D" id="3.30.160.60">
    <property type="entry name" value="Classic Zinc Finger"/>
    <property type="match status" value="1"/>
</dbReference>
<dbReference type="GO" id="GO:0008270">
    <property type="term" value="F:zinc ion binding"/>
    <property type="evidence" value="ECO:0007669"/>
    <property type="project" value="UniProtKB-KW"/>
</dbReference>
<sequence length="296" mass="31854">MTMEVQVSNESPDRHQTNTDATTVKFKGKRTRRQRPPSPLALTMACSSSSDSEARTAITRQKLDDDEDSNPTTTATATVSRHSPESTKEEEEDMANCLILLARGQGPIAPKDKVEASCTFSCKTCGRSFPSFQALGGHRASHKKPRLNDEDKNNKPIHVTMKGNDTGDKQRIVDACTALSLQITPAGGPAMLSSGNKSSNKVHECSICGAEFSSGQALGGHMRRHRPVTSGSGASNTEPEIKKGRQGQGLPDLDLNLPAPATEEEEREAAAEYAFASKEQVLVFSTSPLALVDCHY</sequence>
<dbReference type="InterPro" id="IPR036236">
    <property type="entry name" value="Znf_C2H2_sf"/>
</dbReference>
<feature type="compositionally biased region" description="Polar residues" evidence="10">
    <location>
        <begin position="229"/>
        <end position="238"/>
    </location>
</feature>
<feature type="region of interest" description="Disordered" evidence="10">
    <location>
        <begin position="135"/>
        <end position="166"/>
    </location>
</feature>
<dbReference type="EMBL" id="KK198753">
    <property type="protein sequence ID" value="KCW89332.1"/>
    <property type="molecule type" value="Genomic_DNA"/>
</dbReference>
<keyword evidence="3" id="KW-0677">Repeat</keyword>
<evidence type="ECO:0000256" key="5">
    <source>
        <dbReference type="ARBA" id="ARBA00022833"/>
    </source>
</evidence>
<feature type="domain" description="C2H2-type" evidence="11">
    <location>
        <begin position="203"/>
        <end position="225"/>
    </location>
</feature>
<organism evidence="12">
    <name type="scientific">Eucalyptus grandis</name>
    <name type="common">Flooded gum</name>
    <dbReference type="NCBI Taxonomy" id="71139"/>
    <lineage>
        <taxon>Eukaryota</taxon>
        <taxon>Viridiplantae</taxon>
        <taxon>Streptophyta</taxon>
        <taxon>Embryophyta</taxon>
        <taxon>Tracheophyta</taxon>
        <taxon>Spermatophyta</taxon>
        <taxon>Magnoliopsida</taxon>
        <taxon>eudicotyledons</taxon>
        <taxon>Gunneridae</taxon>
        <taxon>Pentapetalae</taxon>
        <taxon>rosids</taxon>
        <taxon>malvids</taxon>
        <taxon>Myrtales</taxon>
        <taxon>Myrtaceae</taxon>
        <taxon>Myrtoideae</taxon>
        <taxon>Eucalypteae</taxon>
        <taxon>Eucalyptus</taxon>
    </lineage>
</organism>
<proteinExistence type="predicted"/>